<dbReference type="STRING" id="555088.DealDRAFT_0990"/>
<evidence type="ECO:0000256" key="6">
    <source>
        <dbReference type="ARBA" id="ARBA00022918"/>
    </source>
</evidence>
<comment type="similarity">
    <text evidence="8">Belongs to the bacterial reverse transcriptase family.</text>
</comment>
<keyword evidence="5" id="KW-0460">Magnesium</keyword>
<dbReference type="SUPFAM" id="SSF56672">
    <property type="entry name" value="DNA/RNA polymerases"/>
    <property type="match status" value="1"/>
</dbReference>
<dbReference type="Proteomes" id="UP000006443">
    <property type="component" value="Unassembled WGS sequence"/>
</dbReference>
<dbReference type="GO" id="GO:0051607">
    <property type="term" value="P:defense response to virus"/>
    <property type="evidence" value="ECO:0007669"/>
    <property type="project" value="UniProtKB-KW"/>
</dbReference>
<accession>C0GET1</accession>
<keyword evidence="13" id="KW-1185">Reference proteome</keyword>
<dbReference type="CDD" id="cd01651">
    <property type="entry name" value="RT_G2_intron"/>
    <property type="match status" value="1"/>
</dbReference>
<dbReference type="NCBIfam" id="TIGR04416">
    <property type="entry name" value="group_II_RT_mat"/>
    <property type="match status" value="1"/>
</dbReference>
<dbReference type="InterPro" id="IPR000123">
    <property type="entry name" value="Reverse_transcriptase_msDNA"/>
</dbReference>
<feature type="region of interest" description="Disordered" evidence="10">
    <location>
        <begin position="1"/>
        <end position="26"/>
    </location>
</feature>
<dbReference type="InterPro" id="IPR043128">
    <property type="entry name" value="Rev_trsase/Diguanyl_cyclase"/>
</dbReference>
<dbReference type="InterPro" id="IPR000477">
    <property type="entry name" value="RT_dom"/>
</dbReference>
<dbReference type="InterPro" id="IPR030931">
    <property type="entry name" value="Group_II_RT_mat"/>
</dbReference>
<evidence type="ECO:0000313" key="12">
    <source>
        <dbReference type="EMBL" id="EEG78113.1"/>
    </source>
</evidence>
<dbReference type="PROSITE" id="PS50878">
    <property type="entry name" value="RT_POL"/>
    <property type="match status" value="1"/>
</dbReference>
<keyword evidence="6 12" id="KW-0695">RNA-directed DNA polymerase</keyword>
<evidence type="ECO:0000256" key="8">
    <source>
        <dbReference type="ARBA" id="ARBA00034120"/>
    </source>
</evidence>
<keyword evidence="7" id="KW-0051">Antiviral defense</keyword>
<sequence length="473" mass="54694">MNVTRNQNNSRKHCKNSGWPQRDSAEHEEYAGALTGPGITENNITNANRPEGGMLEEILTPNNLNQAYKRVKKNKGAGGVDGMSVEELLQYLKANGEEIRQTIKDGKHRPQPVLRVEIPKDDGKKRKLGIPTAVDRVIQQAIAQVLTPIYEPQFSNSSYGFRPKRSTHDAIKACQENIRDGYKYVVDMDLEKFFDTVNQSKLIELLSRSIKDGRVISLIHKYLRAGVITRAGRFEETELGVPQGGPLSPLCGNILLNELDWELERRGHRFVRYADDMLIFCKSKRAAERTLENLTPFIERKLFLKVNREKTKVAYVGKVKFLGYAFYINKNREASLRVHPKSVAKMKAKIRQITSRSNGMGYEQRKLKLKQFITGWVNYFKLADMLNLLKRTDQWLRRRIRMVIWKQWKKVRTKYAMLKKLGIVDWVAWEGANIRKGYWRCARNPIIAKAISAERLKKVGYLNFLDYYESVRA</sequence>
<evidence type="ECO:0000256" key="2">
    <source>
        <dbReference type="ARBA" id="ARBA00022679"/>
    </source>
</evidence>
<dbReference type="PRINTS" id="PR00866">
    <property type="entry name" value="RNADNAPOLMS"/>
</dbReference>
<dbReference type="RefSeq" id="WP_008515418.1">
    <property type="nucleotide sequence ID" value="NZ_ACJM01000004.1"/>
</dbReference>
<dbReference type="OrthoDB" id="9788687at2"/>
<evidence type="ECO:0000256" key="9">
    <source>
        <dbReference type="ARBA" id="ARBA00048173"/>
    </source>
</evidence>
<keyword evidence="2" id="KW-0808">Transferase</keyword>
<protein>
    <recommendedName>
        <fullName evidence="1">RNA-directed DNA polymerase</fullName>
        <ecNumber evidence="1">2.7.7.49</ecNumber>
    </recommendedName>
</protein>
<dbReference type="AlphaFoldDB" id="C0GET1"/>
<comment type="caution">
    <text evidence="12">The sequence shown here is derived from an EMBL/GenBank/DDBJ whole genome shotgun (WGS) entry which is preliminary data.</text>
</comment>
<dbReference type="Gene3D" id="3.30.70.270">
    <property type="match status" value="1"/>
</dbReference>
<evidence type="ECO:0000256" key="1">
    <source>
        <dbReference type="ARBA" id="ARBA00012493"/>
    </source>
</evidence>
<name>C0GET1_DETAL</name>
<proteinExistence type="inferred from homology"/>
<dbReference type="Pfam" id="PF00078">
    <property type="entry name" value="RVT_1"/>
    <property type="match status" value="1"/>
</dbReference>
<evidence type="ECO:0000256" key="3">
    <source>
        <dbReference type="ARBA" id="ARBA00022695"/>
    </source>
</evidence>
<dbReference type="PANTHER" id="PTHR34047">
    <property type="entry name" value="NUCLEAR INTRON MATURASE 1, MITOCHONDRIAL-RELATED"/>
    <property type="match status" value="1"/>
</dbReference>
<organism evidence="12 13">
    <name type="scientific">Dethiobacter alkaliphilus AHT 1</name>
    <dbReference type="NCBI Taxonomy" id="555088"/>
    <lineage>
        <taxon>Bacteria</taxon>
        <taxon>Bacillati</taxon>
        <taxon>Bacillota</taxon>
        <taxon>Dethiobacteria</taxon>
        <taxon>Dethiobacterales</taxon>
        <taxon>Dethiobacteraceae</taxon>
        <taxon>Dethiobacter</taxon>
    </lineage>
</organism>
<evidence type="ECO:0000256" key="5">
    <source>
        <dbReference type="ARBA" id="ARBA00022842"/>
    </source>
</evidence>
<dbReference type="InterPro" id="IPR051083">
    <property type="entry name" value="GrpII_Intron_Splice-Mob/Def"/>
</dbReference>
<dbReference type="GO" id="GO:0003723">
    <property type="term" value="F:RNA binding"/>
    <property type="evidence" value="ECO:0007669"/>
    <property type="project" value="InterPro"/>
</dbReference>
<keyword evidence="3" id="KW-0548">Nucleotidyltransferase</keyword>
<evidence type="ECO:0000256" key="10">
    <source>
        <dbReference type="SAM" id="MobiDB-lite"/>
    </source>
</evidence>
<dbReference type="eggNOG" id="COG3344">
    <property type="taxonomic scope" value="Bacteria"/>
</dbReference>
<reference evidence="12 13" key="1">
    <citation type="submission" date="2009-02" db="EMBL/GenBank/DDBJ databases">
        <title>Sequencing of the draft genome and assembly of Dethiobacter alkaliphilus AHT 1.</title>
        <authorList>
            <consortium name="US DOE Joint Genome Institute (JGI-PGF)"/>
            <person name="Lucas S."/>
            <person name="Copeland A."/>
            <person name="Lapidus A."/>
            <person name="Glavina del Rio T."/>
            <person name="Dalin E."/>
            <person name="Tice H."/>
            <person name="Bruce D."/>
            <person name="Goodwin L."/>
            <person name="Pitluck S."/>
            <person name="Larimer F."/>
            <person name="Land M.L."/>
            <person name="Hauser L."/>
            <person name="Muyzer G."/>
        </authorList>
    </citation>
    <scope>NUCLEOTIDE SEQUENCE [LARGE SCALE GENOMIC DNA]</scope>
    <source>
        <strain evidence="12 13">AHT 1</strain>
    </source>
</reference>
<dbReference type="EMBL" id="ACJM01000004">
    <property type="protein sequence ID" value="EEG78113.1"/>
    <property type="molecule type" value="Genomic_DNA"/>
</dbReference>
<dbReference type="InterPro" id="IPR013597">
    <property type="entry name" value="Mat_intron_G2"/>
</dbReference>
<gene>
    <name evidence="12" type="ORF">DealDRAFT_0990</name>
</gene>
<dbReference type="EC" id="2.7.7.49" evidence="1"/>
<dbReference type="Pfam" id="PF08388">
    <property type="entry name" value="GIIM"/>
    <property type="match status" value="1"/>
</dbReference>
<feature type="domain" description="Reverse transcriptase" evidence="11">
    <location>
        <begin position="99"/>
        <end position="326"/>
    </location>
</feature>
<comment type="catalytic activity">
    <reaction evidence="9">
        <text>DNA(n) + a 2'-deoxyribonucleoside 5'-triphosphate = DNA(n+1) + diphosphate</text>
        <dbReference type="Rhea" id="RHEA:22508"/>
        <dbReference type="Rhea" id="RHEA-COMP:17339"/>
        <dbReference type="Rhea" id="RHEA-COMP:17340"/>
        <dbReference type="ChEBI" id="CHEBI:33019"/>
        <dbReference type="ChEBI" id="CHEBI:61560"/>
        <dbReference type="ChEBI" id="CHEBI:173112"/>
        <dbReference type="EC" id="2.7.7.49"/>
    </reaction>
</comment>
<evidence type="ECO:0000259" key="11">
    <source>
        <dbReference type="PROSITE" id="PS50878"/>
    </source>
</evidence>
<dbReference type="InterPro" id="IPR043502">
    <property type="entry name" value="DNA/RNA_pol_sf"/>
</dbReference>
<dbReference type="GO" id="GO:0003964">
    <property type="term" value="F:RNA-directed DNA polymerase activity"/>
    <property type="evidence" value="ECO:0007669"/>
    <property type="project" value="UniProtKB-KW"/>
</dbReference>
<dbReference type="PANTHER" id="PTHR34047:SF8">
    <property type="entry name" value="PROTEIN YKFC"/>
    <property type="match status" value="1"/>
</dbReference>
<evidence type="ECO:0000313" key="13">
    <source>
        <dbReference type="Proteomes" id="UP000006443"/>
    </source>
</evidence>
<evidence type="ECO:0000256" key="7">
    <source>
        <dbReference type="ARBA" id="ARBA00023118"/>
    </source>
</evidence>
<keyword evidence="4" id="KW-0479">Metal-binding</keyword>
<evidence type="ECO:0000256" key="4">
    <source>
        <dbReference type="ARBA" id="ARBA00022723"/>
    </source>
</evidence>
<dbReference type="GO" id="GO:0046872">
    <property type="term" value="F:metal ion binding"/>
    <property type="evidence" value="ECO:0007669"/>
    <property type="project" value="UniProtKB-KW"/>
</dbReference>